<dbReference type="InterPro" id="IPR036390">
    <property type="entry name" value="WH_DNA-bd_sf"/>
</dbReference>
<dbReference type="GO" id="GO:0003677">
    <property type="term" value="F:DNA binding"/>
    <property type="evidence" value="ECO:0007669"/>
    <property type="project" value="UniProtKB-KW"/>
</dbReference>
<dbReference type="CDD" id="cd07377">
    <property type="entry name" value="WHTH_GntR"/>
    <property type="match status" value="1"/>
</dbReference>
<evidence type="ECO:0000256" key="1">
    <source>
        <dbReference type="ARBA" id="ARBA00023015"/>
    </source>
</evidence>
<dbReference type="Pfam" id="PF00392">
    <property type="entry name" value="GntR"/>
    <property type="match status" value="1"/>
</dbReference>
<reference evidence="5 6" key="1">
    <citation type="submission" date="2019-05" db="EMBL/GenBank/DDBJ databases">
        <title>Streptomyces marianii sp. nov., a novel marine actinomycete from southern coast of India.</title>
        <authorList>
            <person name="Iniyan A.M."/>
            <person name="Wink J."/>
            <person name="Ramprasad E."/>
            <person name="Ramana C.V."/>
            <person name="Bunk B."/>
            <person name="Sproer C."/>
            <person name="Joseph F.-J.R.S."/>
            <person name="Vincent S.G.P."/>
        </authorList>
    </citation>
    <scope>NUCLEOTIDE SEQUENCE [LARGE SCALE GENOMIC DNA]</scope>
    <source>
        <strain evidence="5 6">ICN19</strain>
    </source>
</reference>
<dbReference type="InterPro" id="IPR000524">
    <property type="entry name" value="Tscrpt_reg_HTH_GntR"/>
</dbReference>
<evidence type="ECO:0000259" key="4">
    <source>
        <dbReference type="PROSITE" id="PS50949"/>
    </source>
</evidence>
<dbReference type="EMBL" id="VAWE01000001">
    <property type="protein sequence ID" value="TLQ47552.1"/>
    <property type="molecule type" value="Genomic_DNA"/>
</dbReference>
<keyword evidence="2" id="KW-0238">DNA-binding</keyword>
<dbReference type="InterPro" id="IPR036388">
    <property type="entry name" value="WH-like_DNA-bd_sf"/>
</dbReference>
<evidence type="ECO:0000313" key="5">
    <source>
        <dbReference type="EMBL" id="TLQ47552.1"/>
    </source>
</evidence>
<dbReference type="RefSeq" id="WP_138056829.1">
    <property type="nucleotide sequence ID" value="NZ_VAWE01000001.1"/>
</dbReference>
<accession>A0A5R9EFZ7</accession>
<evidence type="ECO:0000313" key="6">
    <source>
        <dbReference type="Proteomes" id="UP000305921"/>
    </source>
</evidence>
<keyword evidence="1" id="KW-0805">Transcription regulation</keyword>
<evidence type="ECO:0000256" key="3">
    <source>
        <dbReference type="ARBA" id="ARBA00023163"/>
    </source>
</evidence>
<dbReference type="Gene3D" id="1.10.10.10">
    <property type="entry name" value="Winged helix-like DNA-binding domain superfamily/Winged helix DNA-binding domain"/>
    <property type="match status" value="1"/>
</dbReference>
<dbReference type="SUPFAM" id="SSF46785">
    <property type="entry name" value="Winged helix' DNA-binding domain"/>
    <property type="match status" value="1"/>
</dbReference>
<dbReference type="PRINTS" id="PR00035">
    <property type="entry name" value="HTHGNTR"/>
</dbReference>
<gene>
    <name evidence="5" type="ORF">FEF34_35545</name>
</gene>
<dbReference type="PANTHER" id="PTHR38445:SF9">
    <property type="entry name" value="HTH-TYPE TRANSCRIPTIONAL REPRESSOR YTRA"/>
    <property type="match status" value="1"/>
</dbReference>
<dbReference type="SMART" id="SM00345">
    <property type="entry name" value="HTH_GNTR"/>
    <property type="match status" value="1"/>
</dbReference>
<dbReference type="PROSITE" id="PS50949">
    <property type="entry name" value="HTH_GNTR"/>
    <property type="match status" value="1"/>
</dbReference>
<dbReference type="GO" id="GO:0003700">
    <property type="term" value="F:DNA-binding transcription factor activity"/>
    <property type="evidence" value="ECO:0007669"/>
    <property type="project" value="InterPro"/>
</dbReference>
<keyword evidence="3" id="KW-0804">Transcription</keyword>
<evidence type="ECO:0000256" key="2">
    <source>
        <dbReference type="ARBA" id="ARBA00023125"/>
    </source>
</evidence>
<feature type="domain" description="HTH gntR-type" evidence="4">
    <location>
        <begin position="16"/>
        <end position="84"/>
    </location>
</feature>
<organism evidence="5 6">
    <name type="scientific">Streptomyces marianii</name>
    <dbReference type="NCBI Taxonomy" id="1817406"/>
    <lineage>
        <taxon>Bacteria</taxon>
        <taxon>Bacillati</taxon>
        <taxon>Actinomycetota</taxon>
        <taxon>Actinomycetes</taxon>
        <taxon>Kitasatosporales</taxon>
        <taxon>Streptomycetaceae</taxon>
        <taxon>Streptomyces</taxon>
    </lineage>
</organism>
<sequence>MTTNGISVCINHASPVPPYEQLRAQLADLIALGRLAQGARLPSVRQLASDLGLANNTVVRAYRELEAAGLVRSRRGSGTQVIAPSASTDTKAKLAEHASGYAIAARQLNATNEEALAALRHALATLDRP</sequence>
<protein>
    <submittedName>
        <fullName evidence="5">GntR family transcriptional regulator</fullName>
    </submittedName>
</protein>
<keyword evidence="6" id="KW-1185">Reference proteome</keyword>
<comment type="caution">
    <text evidence="5">The sequence shown here is derived from an EMBL/GenBank/DDBJ whole genome shotgun (WGS) entry which is preliminary data.</text>
</comment>
<proteinExistence type="predicted"/>
<name>A0A5R9EFZ7_9ACTN</name>
<dbReference type="PANTHER" id="PTHR38445">
    <property type="entry name" value="HTH-TYPE TRANSCRIPTIONAL REPRESSOR YTRA"/>
    <property type="match status" value="1"/>
</dbReference>
<dbReference type="OrthoDB" id="4307011at2"/>
<dbReference type="Proteomes" id="UP000305921">
    <property type="component" value="Unassembled WGS sequence"/>
</dbReference>
<dbReference type="AlphaFoldDB" id="A0A5R9EFZ7"/>